<evidence type="ECO:0000313" key="7">
    <source>
        <dbReference type="EMBL" id="EKB30355.1"/>
    </source>
</evidence>
<keyword evidence="5" id="KW-0812">Transmembrane</keyword>
<feature type="transmembrane region" description="Helical" evidence="5">
    <location>
        <begin position="64"/>
        <end position="88"/>
    </location>
</feature>
<proteinExistence type="predicted"/>
<dbReference type="eggNOG" id="COG2010">
    <property type="taxonomic scope" value="Bacteria"/>
</dbReference>
<evidence type="ECO:0000256" key="1">
    <source>
        <dbReference type="ARBA" id="ARBA00022617"/>
    </source>
</evidence>
<dbReference type="GO" id="GO:0020037">
    <property type="term" value="F:heme binding"/>
    <property type="evidence" value="ECO:0007669"/>
    <property type="project" value="InterPro"/>
</dbReference>
<dbReference type="eggNOG" id="COG1271">
    <property type="taxonomic scope" value="Bacteria"/>
</dbReference>
<keyword evidence="1 4" id="KW-0349">Heme</keyword>
<keyword evidence="3 4" id="KW-0408">Iron</keyword>
<evidence type="ECO:0000256" key="4">
    <source>
        <dbReference type="PROSITE-ProRule" id="PRU00433"/>
    </source>
</evidence>
<reference evidence="7 8" key="1">
    <citation type="submission" date="2012-05" db="EMBL/GenBank/DDBJ databases">
        <title>The Genome Sequence of Sutterella wadsworthensis 2_1_59BFAA.</title>
        <authorList>
            <consortium name="The Broad Institute Genome Sequencing Platform"/>
            <person name="Earl A."/>
            <person name="Ward D."/>
            <person name="Feldgarden M."/>
            <person name="Gevers D."/>
            <person name="Daigneault M."/>
            <person name="Strauss J."/>
            <person name="Allen-Vercoe E."/>
            <person name="Walker B."/>
            <person name="Young S.K."/>
            <person name="Zeng Q."/>
            <person name="Gargeya S."/>
            <person name="Fitzgerald M."/>
            <person name="Haas B."/>
            <person name="Abouelleil A."/>
            <person name="Alvarado L."/>
            <person name="Arachchi H.M."/>
            <person name="Berlin A.M."/>
            <person name="Chapman S.B."/>
            <person name="Goldberg J."/>
            <person name="Griggs A."/>
            <person name="Gujja S."/>
            <person name="Hansen M."/>
            <person name="Howarth C."/>
            <person name="Imamovic A."/>
            <person name="Larimer J."/>
            <person name="McCowen C."/>
            <person name="Montmayeur A."/>
            <person name="Murphy C."/>
            <person name="Neiman D."/>
            <person name="Pearson M."/>
            <person name="Priest M."/>
            <person name="Roberts A."/>
            <person name="Saif S."/>
            <person name="Shea T."/>
            <person name="Sisk P."/>
            <person name="Sykes S."/>
            <person name="Wortman J."/>
            <person name="Nusbaum C."/>
            <person name="Birren B."/>
        </authorList>
    </citation>
    <scope>NUCLEOTIDE SEQUENCE [LARGE SCALE GENOMIC DNA]</scope>
    <source>
        <strain evidence="7 8">2_1_59BFAA</strain>
    </source>
</reference>
<dbReference type="PROSITE" id="PS51007">
    <property type="entry name" value="CYTC"/>
    <property type="match status" value="1"/>
</dbReference>
<dbReference type="SUPFAM" id="SSF46626">
    <property type="entry name" value="Cytochrome c"/>
    <property type="match status" value="1"/>
</dbReference>
<feature type="transmembrane region" description="Helical" evidence="5">
    <location>
        <begin position="258"/>
        <end position="275"/>
    </location>
</feature>
<keyword evidence="2 4" id="KW-0479">Metal-binding</keyword>
<dbReference type="RefSeq" id="WP_005436717.1">
    <property type="nucleotide sequence ID" value="NZ_JH815520.1"/>
</dbReference>
<dbReference type="PATRIC" id="fig|742823.3.peg.2020"/>
<dbReference type="EMBL" id="ADMG01000045">
    <property type="protein sequence ID" value="EKB30355.1"/>
    <property type="molecule type" value="Genomic_DNA"/>
</dbReference>
<sequence length="449" mass="49097">MLGLYPTWFEPGVGSGWIIGFIATIHVLFSHASVGGAVLFAWLANYAVRRDKPAYLAFIRRYGLFLLIFSYVLGSITGPGIWFAATIASPRGISALIHSFVWLWASEWVFFVIEVIGVYLLVYLAGRVDPRTHTRISIIFGLASVATLLVIVGILSFMLWPGQADWHQTGGVLNAFFGENTFAQMTARFMFMLTITGVVGGMVAGRIADREEKAMIARVLSGAGILGVIGGWLAFRWYMTTLPDIAYETMATRLPESFGMMMAASIGVSVLYFLVTAWKPQVLRPWLAGVMTVVILVLGLAPEETAREIVRKPWVAGQYVYGNQLVGRDVPALGIRSELPLMAEKGVLATHPFMPEHLRKVTPENEVEAGRALALTLCSNCHSLTSTGMRPLESFFPADADRAFLADYLGAGLYRGHSVYMPPVPLPEAERGALAAYIESILPKKGAAK</sequence>
<organism evidence="7 8">
    <name type="scientific">Sutterella wadsworthensis 2_1_59BFAA</name>
    <dbReference type="NCBI Taxonomy" id="742823"/>
    <lineage>
        <taxon>Bacteria</taxon>
        <taxon>Pseudomonadati</taxon>
        <taxon>Pseudomonadota</taxon>
        <taxon>Betaproteobacteria</taxon>
        <taxon>Burkholderiales</taxon>
        <taxon>Sutterellaceae</taxon>
        <taxon>Sutterella</taxon>
    </lineage>
</organism>
<accession>K1JFJ1</accession>
<keyword evidence="5" id="KW-0472">Membrane</keyword>
<feature type="transmembrane region" description="Helical" evidence="5">
    <location>
        <begin position="108"/>
        <end position="126"/>
    </location>
</feature>
<keyword evidence="5" id="KW-1133">Transmembrane helix</keyword>
<comment type="caution">
    <text evidence="7">The sequence shown here is derived from an EMBL/GenBank/DDBJ whole genome shotgun (WGS) entry which is preliminary data.</text>
</comment>
<evidence type="ECO:0000256" key="5">
    <source>
        <dbReference type="SAM" id="Phobius"/>
    </source>
</evidence>
<feature type="transmembrane region" description="Helical" evidence="5">
    <location>
        <begin position="16"/>
        <end position="43"/>
    </location>
</feature>
<dbReference type="GO" id="GO:0009055">
    <property type="term" value="F:electron transfer activity"/>
    <property type="evidence" value="ECO:0007669"/>
    <property type="project" value="InterPro"/>
</dbReference>
<dbReference type="InterPro" id="IPR009056">
    <property type="entry name" value="Cyt_c-like_dom"/>
</dbReference>
<dbReference type="AlphaFoldDB" id="K1JFJ1"/>
<feature type="transmembrane region" description="Helical" evidence="5">
    <location>
        <begin position="138"/>
        <end position="162"/>
    </location>
</feature>
<feature type="transmembrane region" description="Helical" evidence="5">
    <location>
        <begin position="182"/>
        <end position="204"/>
    </location>
</feature>
<evidence type="ECO:0000259" key="6">
    <source>
        <dbReference type="PROSITE" id="PS51007"/>
    </source>
</evidence>
<dbReference type="Gene3D" id="1.10.760.10">
    <property type="entry name" value="Cytochrome c-like domain"/>
    <property type="match status" value="1"/>
</dbReference>
<dbReference type="InterPro" id="IPR036909">
    <property type="entry name" value="Cyt_c-like_dom_sf"/>
</dbReference>
<name>K1JFJ1_9BURK</name>
<feature type="domain" description="Cytochrome c" evidence="6">
    <location>
        <begin position="365"/>
        <end position="442"/>
    </location>
</feature>
<evidence type="ECO:0000313" key="8">
    <source>
        <dbReference type="Proteomes" id="UP000005835"/>
    </source>
</evidence>
<evidence type="ECO:0000256" key="3">
    <source>
        <dbReference type="ARBA" id="ARBA00023004"/>
    </source>
</evidence>
<feature type="transmembrane region" description="Helical" evidence="5">
    <location>
        <begin position="282"/>
        <end position="301"/>
    </location>
</feature>
<keyword evidence="8" id="KW-1185">Reference proteome</keyword>
<dbReference type="STRING" id="742823.HMPREF9465_02022"/>
<dbReference type="Proteomes" id="UP000005835">
    <property type="component" value="Unassembled WGS sequence"/>
</dbReference>
<dbReference type="HOGENOM" id="CLU_033225_0_0_4"/>
<evidence type="ECO:0000256" key="2">
    <source>
        <dbReference type="ARBA" id="ARBA00022723"/>
    </source>
</evidence>
<gene>
    <name evidence="7" type="ORF">HMPREF9465_02022</name>
</gene>
<feature type="transmembrane region" description="Helical" evidence="5">
    <location>
        <begin position="216"/>
        <end position="238"/>
    </location>
</feature>
<protein>
    <recommendedName>
        <fullName evidence="6">Cytochrome c domain-containing protein</fullName>
    </recommendedName>
</protein>
<dbReference type="GO" id="GO:0046872">
    <property type="term" value="F:metal ion binding"/>
    <property type="evidence" value="ECO:0007669"/>
    <property type="project" value="UniProtKB-KW"/>
</dbReference>